<dbReference type="KEGG" id="enn:FRE64_17230"/>
<organism evidence="3 4">
    <name type="scientific">Euhalothece natronophila Z-M001</name>
    <dbReference type="NCBI Taxonomy" id="522448"/>
    <lineage>
        <taxon>Bacteria</taxon>
        <taxon>Bacillati</taxon>
        <taxon>Cyanobacteriota</taxon>
        <taxon>Cyanophyceae</taxon>
        <taxon>Oscillatoriophycideae</taxon>
        <taxon>Chroococcales</taxon>
        <taxon>Halothecacae</taxon>
        <taxon>Halothece cluster</taxon>
        <taxon>Euhalothece</taxon>
    </lineage>
</organism>
<geneLocation type="plasmid" evidence="3">
    <name>pEu4</name>
</geneLocation>
<feature type="region of interest" description="Disordered" evidence="1">
    <location>
        <begin position="439"/>
        <end position="464"/>
    </location>
</feature>
<protein>
    <submittedName>
        <fullName evidence="3">Uncharacterized protein</fullName>
    </submittedName>
</protein>
<dbReference type="Proteomes" id="UP000318453">
    <property type="component" value="Plasmid pEu4"/>
</dbReference>
<feature type="compositionally biased region" description="Basic and acidic residues" evidence="1">
    <location>
        <begin position="298"/>
        <end position="316"/>
    </location>
</feature>
<dbReference type="OrthoDB" id="1258529at2"/>
<geneLocation type="plasmid" evidence="4">
    <name>peu4</name>
</geneLocation>
<feature type="region of interest" description="Disordered" evidence="1">
    <location>
        <begin position="144"/>
        <end position="205"/>
    </location>
</feature>
<feature type="compositionally biased region" description="Basic and acidic residues" evidence="1">
    <location>
        <begin position="270"/>
        <end position="279"/>
    </location>
</feature>
<proteinExistence type="predicted"/>
<keyword evidence="3" id="KW-0614">Plasmid</keyword>
<keyword evidence="4" id="KW-1185">Reference proteome</keyword>
<feature type="region of interest" description="Disordered" evidence="1">
    <location>
        <begin position="270"/>
        <end position="320"/>
    </location>
</feature>
<dbReference type="RefSeq" id="WP_146297668.1">
    <property type="nucleotide sequence ID" value="NZ_CP042330.1"/>
</dbReference>
<feature type="compositionally biased region" description="Polar residues" evidence="1">
    <location>
        <begin position="280"/>
        <end position="297"/>
    </location>
</feature>
<sequence length="521" mass="59316">MLTGNQAFAQTQAVTPFNLRVLDTNIAATFGSDEALFLSQLQYWISKGYGVLYKGKRWIYNTYEQWIQQMPWLTRDRFKRMIKKLLNSEVLMIEKLKAHEWKQTNFYTINEEALKAKIPMPNASGGSNLSSGRLSTDDLYTENTTIKTERESENSVSQESIKLDHKEEQVEASSNGKPQEDNASTADSVENSPNSGDDPSSEPIENKLHLVPFHKELLRILQFCDGIQNPCAYAQKCVDNLRAGSPSSMEVYKKWAETGEIVLEDVLHQKESQASEKGKNPSSVQPSQTEVTQQGNQSKDEQPKPKHESKVNEGLREWQIQPDDTDLIEAGYSVGQIYPEFVQWATPRLKYHPDLTEYAAKSHAIYKLKKEPQLTLEMWRDFKRLLTREVEDKKENESKGLPYFTPAWMQLPADVPVSEARKASVELNEAKVKEQQAIEANRTQKPALTGGEDEKAIESSEEEEVLEPIENVKNAIALMEQYPDHPATKMIVQNTINHAKANASESELEEIQRLEDEAFEF</sequence>
<dbReference type="KEGG" id="enn:FRE64_17310"/>
<reference evidence="3" key="1">
    <citation type="submission" date="2019-08" db="EMBL/GenBank/DDBJ databases">
        <title>Carotenoids and Carotenoid Binding Proteins in the Halophilic Cyanobacterium Euhalothece sp. ZM00.</title>
        <authorList>
            <person name="Cho S.M."/>
            <person name="Song J.Y."/>
            <person name="Park Y.-I."/>
        </authorList>
    </citation>
    <scope>NUCLEOTIDE SEQUENCE [LARGE SCALE GENOMIC DNA]</scope>
    <source>
        <strain evidence="3">Z-M001</strain>
        <plasmid evidence="3">pEu4</plasmid>
    </source>
</reference>
<accession>A0A5B8NTM9</accession>
<name>A0A5B8NTM9_9CHRO</name>
<evidence type="ECO:0000256" key="1">
    <source>
        <dbReference type="SAM" id="MobiDB-lite"/>
    </source>
</evidence>
<evidence type="ECO:0000313" key="4">
    <source>
        <dbReference type="Proteomes" id="UP000318453"/>
    </source>
</evidence>
<gene>
    <name evidence="2" type="ORF">FRE64_17230</name>
    <name evidence="3" type="ORF">FRE64_17310</name>
</gene>
<dbReference type="EMBL" id="CP042330">
    <property type="protein sequence ID" value="QDZ41719.1"/>
    <property type="molecule type" value="Genomic_DNA"/>
</dbReference>
<dbReference type="EMBL" id="CP042330">
    <property type="protein sequence ID" value="QDZ41704.1"/>
    <property type="molecule type" value="Genomic_DNA"/>
</dbReference>
<evidence type="ECO:0000313" key="2">
    <source>
        <dbReference type="EMBL" id="QDZ41704.1"/>
    </source>
</evidence>
<dbReference type="AlphaFoldDB" id="A0A5B8NTM9"/>
<evidence type="ECO:0000313" key="3">
    <source>
        <dbReference type="EMBL" id="QDZ41719.1"/>
    </source>
</evidence>
<feature type="compositionally biased region" description="Polar residues" evidence="1">
    <location>
        <begin position="171"/>
        <end position="198"/>
    </location>
</feature>